<reference evidence="2 3" key="1">
    <citation type="journal article" date="2019" name="Indoor Air">
        <title>Impacts of indoor surface finishes on bacterial viability.</title>
        <authorList>
            <person name="Hu J."/>
            <person name="Maamar S.B."/>
            <person name="Glawe A.J."/>
            <person name="Gottel N."/>
            <person name="Gilbert J.A."/>
            <person name="Hartmann E.M."/>
        </authorList>
    </citation>
    <scope>NUCLEOTIDE SEQUENCE [LARGE SCALE GENOMIC DNA]</scope>
    <source>
        <strain evidence="2 3">AF060A6</strain>
    </source>
</reference>
<keyword evidence="1" id="KW-0812">Transmembrane</keyword>
<evidence type="ECO:0000256" key="1">
    <source>
        <dbReference type="SAM" id="Phobius"/>
    </source>
</evidence>
<comment type="caution">
    <text evidence="2">The sequence shown here is derived from an EMBL/GenBank/DDBJ whole genome shotgun (WGS) entry which is preliminary data.</text>
</comment>
<name>A0A4S3PNW9_9BACI</name>
<evidence type="ECO:0008006" key="4">
    <source>
        <dbReference type="Google" id="ProtNLM"/>
    </source>
</evidence>
<dbReference type="InterPro" id="IPR025620">
    <property type="entry name" value="YlaH"/>
</dbReference>
<dbReference type="EMBL" id="SLUB01000033">
    <property type="protein sequence ID" value="THE11148.1"/>
    <property type="molecule type" value="Genomic_DNA"/>
</dbReference>
<evidence type="ECO:0000313" key="2">
    <source>
        <dbReference type="EMBL" id="THE11148.1"/>
    </source>
</evidence>
<keyword evidence="3" id="KW-1185">Reference proteome</keyword>
<protein>
    <recommendedName>
        <fullName evidence="4">YlaH-like protein</fullName>
    </recommendedName>
</protein>
<feature type="transmembrane region" description="Helical" evidence="1">
    <location>
        <begin position="26"/>
        <end position="43"/>
    </location>
</feature>
<evidence type="ECO:0000313" key="3">
    <source>
        <dbReference type="Proteomes" id="UP000306477"/>
    </source>
</evidence>
<dbReference type="AlphaFoldDB" id="A0A4S3PNW9"/>
<keyword evidence="1" id="KW-0472">Membrane</keyword>
<dbReference type="Pfam" id="PF14036">
    <property type="entry name" value="YlaH"/>
    <property type="match status" value="1"/>
</dbReference>
<dbReference type="RefSeq" id="WP_136380578.1">
    <property type="nucleotide sequence ID" value="NZ_SLUB01000033.1"/>
</dbReference>
<dbReference type="STRING" id="1033734.GCA_000285535_00840"/>
<keyword evidence="1" id="KW-1133">Transmembrane helix</keyword>
<proteinExistence type="predicted"/>
<organism evidence="2 3">
    <name type="scientific">Bacillus timonensis</name>
    <dbReference type="NCBI Taxonomy" id="1033734"/>
    <lineage>
        <taxon>Bacteria</taxon>
        <taxon>Bacillati</taxon>
        <taxon>Bacillota</taxon>
        <taxon>Bacilli</taxon>
        <taxon>Bacillales</taxon>
        <taxon>Bacillaceae</taxon>
        <taxon>Bacillus</taxon>
    </lineage>
</organism>
<feature type="transmembrane region" description="Helical" evidence="1">
    <location>
        <begin position="50"/>
        <end position="69"/>
    </location>
</feature>
<accession>A0A4S3PNW9</accession>
<dbReference type="Proteomes" id="UP000306477">
    <property type="component" value="Unassembled WGS sequence"/>
</dbReference>
<sequence>MDVYEHMWPIAKTIYSSTTPNVGSNILYAVILLLTIIVFRLGFAKKLPLLKNIVIYACLALGCTILTFLGAFLPIAEGLAITAAILLIYKLRLHQTKKREA</sequence>
<dbReference type="OrthoDB" id="2680377at2"/>
<gene>
    <name evidence="2" type="ORF">E1I69_16020</name>
</gene>